<dbReference type="InterPro" id="IPR000477">
    <property type="entry name" value="RT_dom"/>
</dbReference>
<sequence>MNQVWTEWKEAYHYYSIATELNKKSEEVQAATLIATLGQSALRVINNLGITDVEKKVPEIILDKLTAYFAPSRNKTYERCQFHRIKQQQTESFEEFLQRLQCQVKRCGYNPNDVDEFVMDQIVVRIKSEQTRQRLWVEEALDLEKAKKICRAAERAEKEINTLQYDVEPNTLVKINKIQGDKFQCGRCDTEHGRKQCPAFTATCNKCSRKSHFAVKCRSKQLSKTKASKSKSGKSKSKKVTTIKGSNDETESEEDSDYEYHASIIRINKITADDKWTEKLQIGNEFITVNLDTGAECNVMSFKEAKRLNLETKQSPTKRIITYNNGTVPIIGEVKTVCKSPKTSAIVKFKIIDKDFTTILDREMCEKLGLIIQVQQIGRCKTHEYEIDFIDDPKFKIMPLRRIPQALKNRVKEELDKMVAMKVIELIKEPSPAVSPLIMVRKGNDNHNIRICMDPTELNKNIKRRHYPLKTVEEIAAKVSSANYFTKLDCNKGFWQISVTEKTSKFLAIATPWGKYRYLRLPFGISSAPEVFSQIMNDTLQGIENCEIAMDDIFLFAKTKKEL</sequence>
<dbReference type="CDD" id="cd01647">
    <property type="entry name" value="RT_LTR"/>
    <property type="match status" value="1"/>
</dbReference>
<dbReference type="AlphaFoldDB" id="A0A0J7K7F0"/>
<dbReference type="Gene3D" id="3.30.70.270">
    <property type="match status" value="1"/>
</dbReference>
<dbReference type="PANTHER" id="PTHR37984">
    <property type="entry name" value="PROTEIN CBG26694"/>
    <property type="match status" value="1"/>
</dbReference>
<name>A0A0J7K7F0_LASNI</name>
<dbReference type="InterPro" id="IPR043128">
    <property type="entry name" value="Rev_trsase/Diguanyl_cyclase"/>
</dbReference>
<dbReference type="EMBL" id="LBMM01012620">
    <property type="protein sequence ID" value="KMQ86101.1"/>
    <property type="molecule type" value="Genomic_DNA"/>
</dbReference>
<feature type="domain" description="Reverse transcriptase" evidence="2">
    <location>
        <begin position="421"/>
        <end position="563"/>
    </location>
</feature>
<dbReference type="OrthoDB" id="7554393at2759"/>
<evidence type="ECO:0000313" key="4">
    <source>
        <dbReference type="Proteomes" id="UP000036403"/>
    </source>
</evidence>
<evidence type="ECO:0000256" key="1">
    <source>
        <dbReference type="SAM" id="MobiDB-lite"/>
    </source>
</evidence>
<comment type="caution">
    <text evidence="3">The sequence shown here is derived from an EMBL/GenBank/DDBJ whole genome shotgun (WGS) entry which is preliminary data.</text>
</comment>
<evidence type="ECO:0000313" key="3">
    <source>
        <dbReference type="EMBL" id="KMQ86101.1"/>
    </source>
</evidence>
<dbReference type="InterPro" id="IPR043502">
    <property type="entry name" value="DNA/RNA_pol_sf"/>
</dbReference>
<accession>A0A0J7K7F0</accession>
<dbReference type="PROSITE" id="PS50878">
    <property type="entry name" value="RT_POL"/>
    <property type="match status" value="1"/>
</dbReference>
<dbReference type="STRING" id="67767.A0A0J7K7F0"/>
<dbReference type="PANTHER" id="PTHR37984:SF9">
    <property type="entry name" value="INTEGRASE CATALYTIC DOMAIN-CONTAINING PROTEIN"/>
    <property type="match status" value="1"/>
</dbReference>
<dbReference type="SUPFAM" id="SSF56672">
    <property type="entry name" value="DNA/RNA polymerases"/>
    <property type="match status" value="1"/>
</dbReference>
<dbReference type="Proteomes" id="UP000036403">
    <property type="component" value="Unassembled WGS sequence"/>
</dbReference>
<reference evidence="3 4" key="1">
    <citation type="submission" date="2015-04" db="EMBL/GenBank/DDBJ databases">
        <title>Lasius niger genome sequencing.</title>
        <authorList>
            <person name="Konorov E.A."/>
            <person name="Nikitin M.A."/>
            <person name="Kirill M.V."/>
            <person name="Chang P."/>
        </authorList>
    </citation>
    <scope>NUCLEOTIDE SEQUENCE [LARGE SCALE GENOMIC DNA]</scope>
    <source>
        <tissue evidence="3">Whole</tissue>
    </source>
</reference>
<proteinExistence type="predicted"/>
<dbReference type="GO" id="GO:0071897">
    <property type="term" value="P:DNA biosynthetic process"/>
    <property type="evidence" value="ECO:0007669"/>
    <property type="project" value="UniProtKB-ARBA"/>
</dbReference>
<dbReference type="Pfam" id="PF00078">
    <property type="entry name" value="RVT_1"/>
    <property type="match status" value="1"/>
</dbReference>
<dbReference type="Gene3D" id="3.10.10.10">
    <property type="entry name" value="HIV Type 1 Reverse Transcriptase, subunit A, domain 1"/>
    <property type="match status" value="1"/>
</dbReference>
<dbReference type="InterPro" id="IPR021109">
    <property type="entry name" value="Peptidase_aspartic_dom_sf"/>
</dbReference>
<gene>
    <name evidence="3" type="ORF">RF55_15020</name>
</gene>
<dbReference type="PaxDb" id="67767-A0A0J7K7F0"/>
<protein>
    <recommendedName>
        <fullName evidence="2">Reverse transcriptase domain-containing protein</fullName>
    </recommendedName>
</protein>
<feature type="compositionally biased region" description="Basic residues" evidence="1">
    <location>
        <begin position="226"/>
        <end position="241"/>
    </location>
</feature>
<dbReference type="InterPro" id="IPR050951">
    <property type="entry name" value="Retrovirus_Pol_polyprotein"/>
</dbReference>
<feature type="region of interest" description="Disordered" evidence="1">
    <location>
        <begin position="226"/>
        <end position="255"/>
    </location>
</feature>
<evidence type="ECO:0000259" key="2">
    <source>
        <dbReference type="PROSITE" id="PS50878"/>
    </source>
</evidence>
<dbReference type="Gene3D" id="2.40.70.10">
    <property type="entry name" value="Acid Proteases"/>
    <property type="match status" value="1"/>
</dbReference>
<keyword evidence="4" id="KW-1185">Reference proteome</keyword>
<organism evidence="3 4">
    <name type="scientific">Lasius niger</name>
    <name type="common">Black garden ant</name>
    <dbReference type="NCBI Taxonomy" id="67767"/>
    <lineage>
        <taxon>Eukaryota</taxon>
        <taxon>Metazoa</taxon>
        <taxon>Ecdysozoa</taxon>
        <taxon>Arthropoda</taxon>
        <taxon>Hexapoda</taxon>
        <taxon>Insecta</taxon>
        <taxon>Pterygota</taxon>
        <taxon>Neoptera</taxon>
        <taxon>Endopterygota</taxon>
        <taxon>Hymenoptera</taxon>
        <taxon>Apocrita</taxon>
        <taxon>Aculeata</taxon>
        <taxon>Formicoidea</taxon>
        <taxon>Formicidae</taxon>
        <taxon>Formicinae</taxon>
        <taxon>Lasius</taxon>
        <taxon>Lasius</taxon>
    </lineage>
</organism>
<dbReference type="SUPFAM" id="SSF50630">
    <property type="entry name" value="Acid proteases"/>
    <property type="match status" value="1"/>
</dbReference>